<dbReference type="EMBL" id="BNAT01000025">
    <property type="protein sequence ID" value="GHE41695.1"/>
    <property type="molecule type" value="Genomic_DNA"/>
</dbReference>
<sequence length="61" mass="6245">MPTGTSGQAIDGEKPDEPEQDREGLAARKRVVDAFVQVAIAVTANAVGQVAGDALARLIGL</sequence>
<dbReference type="AlphaFoldDB" id="A0A918ZB85"/>
<accession>A0A918ZB85</accession>
<keyword evidence="3" id="KW-1185">Reference proteome</keyword>
<organism evidence="2 3">
    <name type="scientific">Streptomyces capitiformicae</name>
    <dbReference type="NCBI Taxonomy" id="2014920"/>
    <lineage>
        <taxon>Bacteria</taxon>
        <taxon>Bacillati</taxon>
        <taxon>Actinomycetota</taxon>
        <taxon>Actinomycetes</taxon>
        <taxon>Kitasatosporales</taxon>
        <taxon>Streptomycetaceae</taxon>
        <taxon>Streptomyces</taxon>
    </lineage>
</organism>
<reference evidence="2" key="2">
    <citation type="submission" date="2020-09" db="EMBL/GenBank/DDBJ databases">
        <authorList>
            <person name="Sun Q."/>
            <person name="Zhou Y."/>
        </authorList>
    </citation>
    <scope>NUCLEOTIDE SEQUENCE</scope>
    <source>
        <strain evidence="2">CGMCC 4.7403</strain>
    </source>
</reference>
<gene>
    <name evidence="2" type="ORF">GCM10017771_61060</name>
</gene>
<feature type="region of interest" description="Disordered" evidence="1">
    <location>
        <begin position="1"/>
        <end position="24"/>
    </location>
</feature>
<name>A0A918ZB85_9ACTN</name>
<proteinExistence type="predicted"/>
<evidence type="ECO:0000256" key="1">
    <source>
        <dbReference type="SAM" id="MobiDB-lite"/>
    </source>
</evidence>
<protein>
    <submittedName>
        <fullName evidence="2">Uncharacterized protein</fullName>
    </submittedName>
</protein>
<feature type="compositionally biased region" description="Basic and acidic residues" evidence="1">
    <location>
        <begin position="11"/>
        <end position="24"/>
    </location>
</feature>
<evidence type="ECO:0000313" key="3">
    <source>
        <dbReference type="Proteomes" id="UP000603227"/>
    </source>
</evidence>
<evidence type="ECO:0000313" key="2">
    <source>
        <dbReference type="EMBL" id="GHE41695.1"/>
    </source>
</evidence>
<reference evidence="2" key="1">
    <citation type="journal article" date="2014" name="Int. J. Syst. Evol. Microbiol.">
        <title>Complete genome sequence of Corynebacterium casei LMG S-19264T (=DSM 44701T), isolated from a smear-ripened cheese.</title>
        <authorList>
            <consortium name="US DOE Joint Genome Institute (JGI-PGF)"/>
            <person name="Walter F."/>
            <person name="Albersmeier A."/>
            <person name="Kalinowski J."/>
            <person name="Ruckert C."/>
        </authorList>
    </citation>
    <scope>NUCLEOTIDE SEQUENCE</scope>
    <source>
        <strain evidence="2">CGMCC 4.7403</strain>
    </source>
</reference>
<dbReference type="Proteomes" id="UP000603227">
    <property type="component" value="Unassembled WGS sequence"/>
</dbReference>
<comment type="caution">
    <text evidence="2">The sequence shown here is derived from an EMBL/GenBank/DDBJ whole genome shotgun (WGS) entry which is preliminary data.</text>
</comment>